<protein>
    <submittedName>
        <fullName evidence="5">IS66 family transposase</fullName>
    </submittedName>
</protein>
<feature type="coiled-coil region" evidence="1">
    <location>
        <begin position="15"/>
        <end position="49"/>
    </location>
</feature>
<dbReference type="OrthoDB" id="9760067at2"/>
<feature type="domain" description="Transposase TnpC homeodomain" evidence="4">
    <location>
        <begin position="38"/>
        <end position="113"/>
    </location>
</feature>
<dbReference type="RefSeq" id="WP_120472528.1">
    <property type="nucleotide sequence ID" value="NZ_RAYQ01000074.1"/>
</dbReference>
<feature type="region of interest" description="Disordered" evidence="2">
    <location>
        <begin position="74"/>
        <end position="107"/>
    </location>
</feature>
<feature type="domain" description="Transposase IS66 central" evidence="3">
    <location>
        <begin position="185"/>
        <end position="475"/>
    </location>
</feature>
<sequence length="540" mass="62113">MAKKYTPDELNGLSRQELILLAISMQDQLEQLNANMERLIEQISIANQQRFGRHSEGLDVIDGQLDLFNEAEALSEEAGNVPEPSIDEALPQHPKRKKKTGTRDADLSGLPEESIIHSVPEEKLIEHFGEGCYRKLPDESYKRLRYTPASWTVELHTVEVYVGTDGLRQDEFLRGDRPKDLLRNSIVTPSLEAAILNGKYVNSIPLYRMEQEFQRNGVYISRQNMANWTILCAERYLKPVYDRLKEELFRYHVTQADETPVEVINDGRSAGSTSYMWVHRSGEYYKDRPVVLYEYQKTRHHKHPEEFYKGFKGILVTDGLAQYHLLEDHLEGLTNANCWAHARRDFSDAVKAIKDPELAKRSTAYQALVRIAAIYKLDESLKELMPRQRLKERQKHVKPLVEEYFAWVKDVLDSQLPKGATASGLHYSINQEKYLRVFLNDGEIPIDNSASERAIRTFCIGKKNWVFIDSVKGAEASAIIYSISETAKLNSLSTYNYFNHLLTELPKLIDREGNVSNAKALESLLPWAEELPDICRKPRR</sequence>
<evidence type="ECO:0000313" key="5">
    <source>
        <dbReference type="EMBL" id="RKI86068.1"/>
    </source>
</evidence>
<accession>A0A3A9A411</accession>
<dbReference type="AlphaFoldDB" id="A0A3A9A411"/>
<dbReference type="InterPro" id="IPR024463">
    <property type="entry name" value="Transposase_TnpC_homeodom"/>
</dbReference>
<dbReference type="InterPro" id="IPR004291">
    <property type="entry name" value="Transposase_IS66_central"/>
</dbReference>
<evidence type="ECO:0000256" key="1">
    <source>
        <dbReference type="SAM" id="Coils"/>
    </source>
</evidence>
<dbReference type="PANTHER" id="PTHR33678:SF1">
    <property type="entry name" value="BLL1576 PROTEIN"/>
    <property type="match status" value="1"/>
</dbReference>
<dbReference type="Pfam" id="PF03050">
    <property type="entry name" value="DDE_Tnp_IS66"/>
    <property type="match status" value="1"/>
</dbReference>
<evidence type="ECO:0000313" key="6">
    <source>
        <dbReference type="Proteomes" id="UP000280696"/>
    </source>
</evidence>
<name>A0A3A9A411_9FIRM</name>
<dbReference type="PANTHER" id="PTHR33678">
    <property type="entry name" value="BLL1576 PROTEIN"/>
    <property type="match status" value="1"/>
</dbReference>
<keyword evidence="1" id="KW-0175">Coiled coil</keyword>
<comment type="caution">
    <text evidence="5">The sequence shown here is derived from an EMBL/GenBank/DDBJ whole genome shotgun (WGS) entry which is preliminary data.</text>
</comment>
<dbReference type="EMBL" id="RAYQ01000074">
    <property type="protein sequence ID" value="RKI86068.1"/>
    <property type="molecule type" value="Genomic_DNA"/>
</dbReference>
<evidence type="ECO:0000259" key="4">
    <source>
        <dbReference type="Pfam" id="PF13007"/>
    </source>
</evidence>
<organism evidence="5 6">
    <name type="scientific">Parablautia intestinalis</name>
    <dbReference type="NCBI Taxonomy" id="2320100"/>
    <lineage>
        <taxon>Bacteria</taxon>
        <taxon>Bacillati</taxon>
        <taxon>Bacillota</taxon>
        <taxon>Clostridia</taxon>
        <taxon>Lachnospirales</taxon>
        <taxon>Lachnospiraceae</taxon>
        <taxon>Parablautia</taxon>
    </lineage>
</organism>
<dbReference type="Proteomes" id="UP000280696">
    <property type="component" value="Unassembled WGS sequence"/>
</dbReference>
<evidence type="ECO:0000256" key="2">
    <source>
        <dbReference type="SAM" id="MobiDB-lite"/>
    </source>
</evidence>
<proteinExistence type="predicted"/>
<gene>
    <name evidence="5" type="ORF">D7V94_22850</name>
</gene>
<evidence type="ECO:0000259" key="3">
    <source>
        <dbReference type="Pfam" id="PF03050"/>
    </source>
</evidence>
<dbReference type="NCBIfam" id="NF033517">
    <property type="entry name" value="transpos_IS66"/>
    <property type="match status" value="1"/>
</dbReference>
<reference evidence="5 6" key="1">
    <citation type="submission" date="2018-09" db="EMBL/GenBank/DDBJ databases">
        <title>Murine metabolic-syndrome-specific gut microbial biobank.</title>
        <authorList>
            <person name="Liu C."/>
        </authorList>
    </citation>
    <scope>NUCLEOTIDE SEQUENCE [LARGE SCALE GENOMIC DNA]</scope>
    <source>
        <strain evidence="5 6">0.1xD8-82</strain>
    </source>
</reference>
<keyword evidence="6" id="KW-1185">Reference proteome</keyword>
<dbReference type="Pfam" id="PF13007">
    <property type="entry name" value="LZ_Tnp_IS66"/>
    <property type="match status" value="1"/>
</dbReference>
<dbReference type="InterPro" id="IPR052344">
    <property type="entry name" value="Transposase-related"/>
</dbReference>